<dbReference type="Proteomes" id="UP000694565">
    <property type="component" value="Unplaced"/>
</dbReference>
<protein>
    <recommendedName>
        <fullName evidence="1">F-box domain-containing protein</fullName>
    </recommendedName>
</protein>
<reference evidence="2" key="1">
    <citation type="submission" date="2025-08" db="UniProtKB">
        <authorList>
            <consortium name="Ensembl"/>
        </authorList>
    </citation>
    <scope>IDENTIFICATION</scope>
</reference>
<accession>A0A8C2XID3</accession>
<proteinExistence type="predicted"/>
<dbReference type="PANTHER" id="PTHR34098:SF1">
    <property type="entry name" value="F-BOX ONLY PROTEIN 47"/>
    <property type="match status" value="1"/>
</dbReference>
<sequence>MRKDSRHLLKYTLTHKSHKKTRSRPRPTRTIVTRSQCSGHTGFFHRLPAEVFAMILDKLSVLEVSVLSMVSKEITKYILDYISTLAWKNKTIIQSFHHATCLEQRSTVGHYRDLGLLFKRCTLLLPTKERLKFIFNKFSQCLAPDCIGFSSYGVFLQTLIAGWDELECHRVFNFLSDHTNLLQKIEAVVTGKPGVWYQKMQLRLFCRQVLLDPWPNQPECQFWLTQLLKPWPMVSQAHLLFVLYGPLMPEGTFAWQDLVERGLPHSALWELARAILLLFGKLELKCQTANSLLPWHVENVARLLVLCGSSLCYTVLASKAVNGRLLEISRLMVYIILVCEKDGYHMTWAVKMVQQICKVFSTAPERFGFIQQLENMFSEVTREFFEFSVTGNHLEDRETFQTLCFLLDSSARFHTKFLHMFLK</sequence>
<dbReference type="InterPro" id="IPR056622">
    <property type="entry name" value="ARM_FBXO47"/>
</dbReference>
<dbReference type="AlphaFoldDB" id="A0A8C2XID3"/>
<dbReference type="PROSITE" id="PS50181">
    <property type="entry name" value="FBOX"/>
    <property type="match status" value="1"/>
</dbReference>
<evidence type="ECO:0000313" key="2">
    <source>
        <dbReference type="Ensembl" id="ENSCLMP00005017902.1"/>
    </source>
</evidence>
<dbReference type="GeneTree" id="ENSGT00940000167237"/>
<dbReference type="Ensembl" id="ENSCLMT00005018912.1">
    <property type="protein sequence ID" value="ENSCLMP00005017902.1"/>
    <property type="gene ID" value="ENSCLMG00005009127.1"/>
</dbReference>
<name>A0A8C2XID3_CYCLU</name>
<dbReference type="PANTHER" id="PTHR34098">
    <property type="entry name" value="F-BOX ONLY PROTEIN 47"/>
    <property type="match status" value="1"/>
</dbReference>
<reference evidence="2" key="2">
    <citation type="submission" date="2025-09" db="UniProtKB">
        <authorList>
            <consortium name="Ensembl"/>
        </authorList>
    </citation>
    <scope>IDENTIFICATION</scope>
</reference>
<organism evidence="2 3">
    <name type="scientific">Cyclopterus lumpus</name>
    <name type="common">Lumpsucker</name>
    <dbReference type="NCBI Taxonomy" id="8103"/>
    <lineage>
        <taxon>Eukaryota</taxon>
        <taxon>Metazoa</taxon>
        <taxon>Chordata</taxon>
        <taxon>Craniata</taxon>
        <taxon>Vertebrata</taxon>
        <taxon>Euteleostomi</taxon>
        <taxon>Actinopterygii</taxon>
        <taxon>Neopterygii</taxon>
        <taxon>Teleostei</taxon>
        <taxon>Neoteleostei</taxon>
        <taxon>Acanthomorphata</taxon>
        <taxon>Eupercaria</taxon>
        <taxon>Perciformes</taxon>
        <taxon>Cottioidei</taxon>
        <taxon>Cottales</taxon>
        <taxon>Cyclopteridae</taxon>
        <taxon>Cyclopterus</taxon>
    </lineage>
</organism>
<dbReference type="Pfam" id="PF24467">
    <property type="entry name" value="ARM_FBXO47"/>
    <property type="match status" value="1"/>
</dbReference>
<keyword evidence="3" id="KW-1185">Reference proteome</keyword>
<dbReference type="InterPro" id="IPR038946">
    <property type="entry name" value="FBXO47"/>
</dbReference>
<feature type="domain" description="F-box" evidence="1">
    <location>
        <begin position="41"/>
        <end position="90"/>
    </location>
</feature>
<evidence type="ECO:0000259" key="1">
    <source>
        <dbReference type="PROSITE" id="PS50181"/>
    </source>
</evidence>
<dbReference type="InterPro" id="IPR001810">
    <property type="entry name" value="F-box_dom"/>
</dbReference>
<evidence type="ECO:0000313" key="3">
    <source>
        <dbReference type="Proteomes" id="UP000694565"/>
    </source>
</evidence>